<name>A0A1M6DRR7_9FLAO</name>
<protein>
    <submittedName>
        <fullName evidence="1">Flotillin</fullName>
    </submittedName>
</protein>
<keyword evidence="2" id="KW-1185">Reference proteome</keyword>
<dbReference type="AlphaFoldDB" id="A0A1M6DRR7"/>
<dbReference type="STRING" id="797419.SAMN05216556_10683"/>
<accession>A0A1M6DRR7</accession>
<proteinExistence type="predicted"/>
<evidence type="ECO:0000313" key="2">
    <source>
        <dbReference type="Proteomes" id="UP000184172"/>
    </source>
</evidence>
<sequence length="70" mass="7826">MANCVNSLWYIYYSSKDGKTATSSFISGMYGSVPPLQEMFNMAGMELPEYLKGKNLDSDDQNNSVDVNKE</sequence>
<gene>
    <name evidence="1" type="ORF">SAMN04487908_10589</name>
</gene>
<dbReference type="RefSeq" id="WP_073215849.1">
    <property type="nucleotide sequence ID" value="NZ_FNNS01000006.1"/>
</dbReference>
<dbReference type="Proteomes" id="UP000184172">
    <property type="component" value="Unassembled WGS sequence"/>
</dbReference>
<evidence type="ECO:0000313" key="1">
    <source>
        <dbReference type="EMBL" id="SHI75934.1"/>
    </source>
</evidence>
<organism evidence="1 2">
    <name type="scientific">Aequorivita viscosa</name>
    <dbReference type="NCBI Taxonomy" id="797419"/>
    <lineage>
        <taxon>Bacteria</taxon>
        <taxon>Pseudomonadati</taxon>
        <taxon>Bacteroidota</taxon>
        <taxon>Flavobacteriia</taxon>
        <taxon>Flavobacteriales</taxon>
        <taxon>Flavobacteriaceae</taxon>
        <taxon>Aequorivita</taxon>
    </lineage>
</organism>
<reference evidence="2" key="1">
    <citation type="submission" date="2016-11" db="EMBL/GenBank/DDBJ databases">
        <authorList>
            <person name="Varghese N."/>
            <person name="Submissions S."/>
        </authorList>
    </citation>
    <scope>NUCLEOTIDE SEQUENCE [LARGE SCALE GENOMIC DNA]</scope>
    <source>
        <strain evidence="2">DSM 26349</strain>
    </source>
</reference>
<dbReference type="EMBL" id="FQYV01000005">
    <property type="protein sequence ID" value="SHI75934.1"/>
    <property type="molecule type" value="Genomic_DNA"/>
</dbReference>